<evidence type="ECO:0000313" key="3">
    <source>
        <dbReference type="Proteomes" id="UP000289323"/>
    </source>
</evidence>
<gene>
    <name evidence="2" type="ORF">TT172_LOCUS2401</name>
</gene>
<sequence>MPTSHHEVLKSTIENKGLKFHIKTGNAKWECTVLDRATHEKRKAERAEKSTSTSSTENASSTASSSSNSSTKSH</sequence>
<evidence type="ECO:0000313" key="2">
    <source>
        <dbReference type="EMBL" id="SPQ19982.1"/>
    </source>
</evidence>
<organism evidence="2 3">
    <name type="scientific">Thermothielavioides terrestris</name>
    <dbReference type="NCBI Taxonomy" id="2587410"/>
    <lineage>
        <taxon>Eukaryota</taxon>
        <taxon>Fungi</taxon>
        <taxon>Dikarya</taxon>
        <taxon>Ascomycota</taxon>
        <taxon>Pezizomycotina</taxon>
        <taxon>Sordariomycetes</taxon>
        <taxon>Sordariomycetidae</taxon>
        <taxon>Sordariales</taxon>
        <taxon>Chaetomiaceae</taxon>
        <taxon>Thermothielavioides</taxon>
    </lineage>
</organism>
<feature type="compositionally biased region" description="Basic and acidic residues" evidence="1">
    <location>
        <begin position="38"/>
        <end position="49"/>
    </location>
</feature>
<name>A0A3S4C2V8_9PEZI</name>
<feature type="region of interest" description="Disordered" evidence="1">
    <location>
        <begin position="38"/>
        <end position="74"/>
    </location>
</feature>
<feature type="compositionally biased region" description="Low complexity" evidence="1">
    <location>
        <begin position="50"/>
        <end position="74"/>
    </location>
</feature>
<evidence type="ECO:0000256" key="1">
    <source>
        <dbReference type="SAM" id="MobiDB-lite"/>
    </source>
</evidence>
<proteinExistence type="predicted"/>
<reference evidence="2 3" key="1">
    <citation type="submission" date="2018-04" db="EMBL/GenBank/DDBJ databases">
        <authorList>
            <person name="Huttner S."/>
            <person name="Dainat J."/>
        </authorList>
    </citation>
    <scope>NUCLEOTIDE SEQUENCE [LARGE SCALE GENOMIC DNA]</scope>
</reference>
<dbReference type="AlphaFoldDB" id="A0A3S4C2V8"/>
<dbReference type="Proteomes" id="UP000289323">
    <property type="component" value="Unassembled WGS sequence"/>
</dbReference>
<dbReference type="EMBL" id="OUUZ01000003">
    <property type="protein sequence ID" value="SPQ19982.1"/>
    <property type="molecule type" value="Genomic_DNA"/>
</dbReference>
<protein>
    <submittedName>
        <fullName evidence="2">E3a307bf-52e2-4d68-a2e9-c48f091b442b</fullName>
    </submittedName>
</protein>
<accession>A0A3S4C2V8</accession>